<comment type="caution">
    <text evidence="1">The sequence shown here is derived from an EMBL/GenBank/DDBJ whole genome shotgun (WGS) entry which is preliminary data.</text>
</comment>
<name>A0ABU5IJF1_9BURK</name>
<organism evidence="1 2">
    <name type="scientific">Azohydromonas lata</name>
    <dbReference type="NCBI Taxonomy" id="45677"/>
    <lineage>
        <taxon>Bacteria</taxon>
        <taxon>Pseudomonadati</taxon>
        <taxon>Pseudomonadota</taxon>
        <taxon>Betaproteobacteria</taxon>
        <taxon>Burkholderiales</taxon>
        <taxon>Sphaerotilaceae</taxon>
        <taxon>Azohydromonas</taxon>
    </lineage>
</organism>
<accession>A0ABU5IJF1</accession>
<evidence type="ECO:0000313" key="2">
    <source>
        <dbReference type="Proteomes" id="UP001293718"/>
    </source>
</evidence>
<dbReference type="EMBL" id="JAXOJX010000037">
    <property type="protein sequence ID" value="MDZ5459032.1"/>
    <property type="molecule type" value="Genomic_DNA"/>
</dbReference>
<evidence type="ECO:0000313" key="1">
    <source>
        <dbReference type="EMBL" id="MDZ5459032.1"/>
    </source>
</evidence>
<dbReference type="Proteomes" id="UP001293718">
    <property type="component" value="Unassembled WGS sequence"/>
</dbReference>
<sequence>MDVLLAHQRAVEAHSKYIRSSFQTLDPQFLAALEPQLAPDRLAPPPWLRVEPSFEPAGTAASLAAQGVLHADLDALLQGRPMHRHELEAARRVAAGQDVVCAVEPSLAPAEPGLAAVLNALLGDPGPRAPRALIVCATSRSLQAHADALYRCARNHQAARGGRFPLELACLDGQARIEGDADLLLATPVALDRLLLGEGGSALRERLLAQLHCLLVPALHGWRGRAGADAALLLRRLQAQCARRLTCIATCAPWAPDAPAGQRQADLAQAAATLLGRPFTAAQVVLESFARVTAPMGHAPAAAALHEAATAVAAGVPGGGHRDELLSSPLAQWLERHLALRCAGNRLERGPARPWADVVRQLAADAQVDAATATRALRGLLQWLGRVNNAAPAGPSPLPALPFRLHQALPYPGPVHATLDQDGRRVATLQPAQATDDGRPLFPMAFSRTGAGHGFYCVSRVGERLLPRAFNAVGEGEDGYLLPGEHAWPAGAAAAFLPAGWLQRDRSGPHPQVQRWFPQRLSFDALGRCGDTTALPWQGWFMAAPLLFDPAARTAFNPAMPEDDKLLAGLPPAPQPAATAACGALVLGECGGGGPTGDVPGAEPVRAPRMDLLAPDGLHAHLRALALSALDIPWIAGPVTALVNESRRELPLRDAVRAGLRLDAATRASVHAAAHRALPALPPAPGDDLDALADRLDEALNAWRTLYRAARADLERATQALQGGLLRRDGAAWRRHERHRGQAQRLLGLLRGEGDGGLDALRLLAEQGFIPAHHHPRRPLRLFVPTPDGQGSLLRAPRAQALRDFGPLQRLRHQGVDYRVRRILAAHTAAALTRARLARPSGGWLAGEQALDELCPLTGAALPQADWERLGDLLALGDGVAEVAEAVSLAQAQAARGLRISTALALPDAAAAARDPRATLSADGQALLHLRYLQSARIVQFARHWHGAPEAGFPLDLAGGQWLAELPAPSSSPPQAQAAGLRRRVMPWTAHPADALLLTPAQALGLDRDTLAAMARLLPRAAEQHFGLHPGELDGVLLGEGPTPALLLHEAGEGGLDVLRVLLASPRALPGVMAQARRLRHHEAAPALHTALQTALLRLAAASLELFLSTPRDDYDARHAQLLRQLPPQATAARRLLSFLHAQGLRLPDAVRRTVQGLYVQPDFYFKPRCWVFCIDPLSLSEGEAGREALLDRGDEVWTWAADEDLSACVARRPDLFRRER</sequence>
<gene>
    <name evidence="1" type="ORF">SM757_20850</name>
</gene>
<proteinExistence type="predicted"/>
<reference evidence="1 2" key="1">
    <citation type="submission" date="2023-11" db="EMBL/GenBank/DDBJ databases">
        <title>Draft genome of Azohydromonas lata strain H1 (DSM1123), a polyhydroxyalkanoate producer.</title>
        <authorList>
            <person name="Traversa D."/>
            <person name="D'Addabbo P."/>
            <person name="Pazzani C."/>
            <person name="Manzari C."/>
            <person name="Chiara M."/>
            <person name="Scrascia M."/>
        </authorList>
    </citation>
    <scope>NUCLEOTIDE SEQUENCE [LARGE SCALE GENOMIC DNA]</scope>
    <source>
        <strain evidence="1 2">H1</strain>
    </source>
</reference>
<protein>
    <submittedName>
        <fullName evidence="1">Uncharacterized protein</fullName>
    </submittedName>
</protein>
<keyword evidence="2" id="KW-1185">Reference proteome</keyword>
<dbReference type="RefSeq" id="WP_322466901.1">
    <property type="nucleotide sequence ID" value="NZ_JAXOJX010000037.1"/>
</dbReference>